<evidence type="ECO:0000313" key="2">
    <source>
        <dbReference type="EMBL" id="MBC3861147.1"/>
    </source>
</evidence>
<dbReference type="PANTHER" id="PTHR37477">
    <property type="entry name" value="COBALT-PRECORRIN-5A HYDROLASE"/>
    <property type="match status" value="1"/>
</dbReference>
<dbReference type="InterPro" id="IPR036518">
    <property type="entry name" value="CobE/GbiG_C_sf"/>
</dbReference>
<dbReference type="InterPro" id="IPR002750">
    <property type="entry name" value="CobE/GbiG_C"/>
</dbReference>
<proteinExistence type="predicted"/>
<organism evidence="2 3">
    <name type="scientific">Undibacterium jejuense</name>
    <dbReference type="NCBI Taxonomy" id="1344949"/>
    <lineage>
        <taxon>Bacteria</taxon>
        <taxon>Pseudomonadati</taxon>
        <taxon>Pseudomonadota</taxon>
        <taxon>Betaproteobacteria</taxon>
        <taxon>Burkholderiales</taxon>
        <taxon>Oxalobacteraceae</taxon>
        <taxon>Undibacterium</taxon>
    </lineage>
</organism>
<dbReference type="GO" id="GO:0009236">
    <property type="term" value="P:cobalamin biosynthetic process"/>
    <property type="evidence" value="ECO:0007669"/>
    <property type="project" value="InterPro"/>
</dbReference>
<evidence type="ECO:0000259" key="1">
    <source>
        <dbReference type="Pfam" id="PF01890"/>
    </source>
</evidence>
<dbReference type="Pfam" id="PF01890">
    <property type="entry name" value="CbiG_C"/>
    <property type="match status" value="1"/>
</dbReference>
<keyword evidence="3" id="KW-1185">Reference proteome</keyword>
<accession>A0A923KHM2</accession>
<dbReference type="Gene3D" id="3.30.420.180">
    <property type="entry name" value="CobE/GbiG C-terminal domain"/>
    <property type="match status" value="1"/>
</dbReference>
<name>A0A923KHM2_9BURK</name>
<dbReference type="SUPFAM" id="SSF159664">
    <property type="entry name" value="CobE/GbiG C-terminal domain-like"/>
    <property type="match status" value="1"/>
</dbReference>
<reference evidence="2" key="1">
    <citation type="submission" date="2020-08" db="EMBL/GenBank/DDBJ databases">
        <title>Novel species isolated from subtropical streams in China.</title>
        <authorList>
            <person name="Lu H."/>
        </authorList>
    </citation>
    <scope>NUCLEOTIDE SEQUENCE</scope>
    <source>
        <strain evidence="2">KACC 12607</strain>
    </source>
</reference>
<dbReference type="InterPro" id="IPR052553">
    <property type="entry name" value="CbiG_hydrolase"/>
</dbReference>
<feature type="domain" description="CobE/GbiG C-terminal" evidence="1">
    <location>
        <begin position="5"/>
        <end position="139"/>
    </location>
</feature>
<gene>
    <name evidence="2" type="ORF">H8K32_03465</name>
</gene>
<evidence type="ECO:0000313" key="3">
    <source>
        <dbReference type="Proteomes" id="UP000634011"/>
    </source>
</evidence>
<dbReference type="PANTHER" id="PTHR37477:SF1">
    <property type="entry name" value="COBALT-PRECORRIN-5A HYDROLASE"/>
    <property type="match status" value="1"/>
</dbReference>
<sequence length="143" mass="15291">MRYYSIGLGCDRDTPLLTVQTALTQALQLISAHESQIMCVATIDLKADEFAFIALAKRLGLAWQCYPAHELAKVPVANPSMTVLKYVGTPSVSEAAALLGAGYQPAMNIQKSTQAAPALVLEKYKHQGVCGKNVTISIAEIPS</sequence>
<dbReference type="Proteomes" id="UP000634011">
    <property type="component" value="Unassembled WGS sequence"/>
</dbReference>
<dbReference type="AlphaFoldDB" id="A0A923KHM2"/>
<protein>
    <submittedName>
        <fullName evidence="2">Cobalamin biosynthesis protein</fullName>
    </submittedName>
</protein>
<dbReference type="EMBL" id="JACOFV010000002">
    <property type="protein sequence ID" value="MBC3861147.1"/>
    <property type="molecule type" value="Genomic_DNA"/>
</dbReference>
<comment type="caution">
    <text evidence="2">The sequence shown here is derived from an EMBL/GenBank/DDBJ whole genome shotgun (WGS) entry which is preliminary data.</text>
</comment>